<dbReference type="PANTHER" id="PTHR12558">
    <property type="entry name" value="CELL DIVISION CYCLE 16,23,27"/>
    <property type="match status" value="1"/>
</dbReference>
<dbReference type="EMBL" id="JARGDH010000006">
    <property type="protein sequence ID" value="KAL0265695.1"/>
    <property type="molecule type" value="Genomic_DNA"/>
</dbReference>
<evidence type="ECO:0000313" key="4">
    <source>
        <dbReference type="EMBL" id="KAL0265695.1"/>
    </source>
</evidence>
<evidence type="ECO:0000256" key="2">
    <source>
        <dbReference type="ARBA" id="ARBA00038210"/>
    </source>
</evidence>
<comment type="similarity">
    <text evidence="2">Belongs to the APC3/CDC27 family.</text>
</comment>
<organism evidence="4">
    <name type="scientific">Menopon gallinae</name>
    <name type="common">poultry shaft louse</name>
    <dbReference type="NCBI Taxonomy" id="328185"/>
    <lineage>
        <taxon>Eukaryota</taxon>
        <taxon>Metazoa</taxon>
        <taxon>Ecdysozoa</taxon>
        <taxon>Arthropoda</taxon>
        <taxon>Hexapoda</taxon>
        <taxon>Insecta</taxon>
        <taxon>Pterygota</taxon>
        <taxon>Neoptera</taxon>
        <taxon>Paraneoptera</taxon>
        <taxon>Psocodea</taxon>
        <taxon>Troctomorpha</taxon>
        <taxon>Phthiraptera</taxon>
        <taxon>Amblycera</taxon>
        <taxon>Menoponidae</taxon>
        <taxon>Menopon</taxon>
    </lineage>
</organism>
<dbReference type="PANTHER" id="PTHR12558:SF13">
    <property type="entry name" value="CELL DIVISION CYCLE PROTEIN 27 HOMOLOG"/>
    <property type="match status" value="1"/>
</dbReference>
<dbReference type="SUPFAM" id="SSF48452">
    <property type="entry name" value="TPR-like"/>
    <property type="match status" value="1"/>
</dbReference>
<proteinExistence type="inferred from homology"/>
<sequence length="688" mass="78632">MRAVLEVFKSELGKAYREDRRLQENLRSLLASCRREVGAYPVYHVARCVLTALYRTASAFDAVAWHVAKRWADDARRAADTFSWEAGLPQILCRGALIRRVQDMVEKIGVPQHYGGVRRAASPGNYRFVPRRTSAGHRNAFFRALVGLVDGISNRILQERYIRCIEDEVIPYIFSNINDSRRIKEVSTEAQAEVLEGFRNIMRKDVSPRVPAFFRVHCVDIRNLDSRVEGSAERRCVASRMSTRISATLMRIYPNIVESCVPYVYTDLYLADAFETIWYNLGNICSNYGISKLAIFCFENALRHKRQSAISLYRIGREFVFMRDFDKVSDVANNLRELKNSAFHVNVLMGHMYLSKNNLSKSHIHFSKALRYTKKDILLLLGIAKWNELACRYASAFEYFSLVLKEYQGHVLSFEIRFRIVSLCKFDGAIQYAMRLLKTLEQEGQSSPQKEAIAVQIASCYEILNEDETVLRMCKDVLDRCPNYVLAQRLLGFVLLKMGRYQEMVRVLKKNNDPYVSYLQGRALTALGRVDDAYECFSSALKIGKYDPTFWNAFGVMYYSTNQIEDAGYCFENATVCDRSATEPLFNMILVRDRQGGDVSEISAALDTLLKKNSGDRCLLEMRSLVDGHAGKRASRAAEKGGLFRDIKCREMNVNLSFTPYFATHLFFGGKIFNHKKSCSVEELGPLG</sequence>
<accession>A0AAW2H7I9</accession>
<comment type="caution">
    <text evidence="4">The sequence shown here is derived from an EMBL/GenBank/DDBJ whole genome shotgun (WGS) entry which is preliminary data.</text>
</comment>
<dbReference type="Gene3D" id="1.25.40.10">
    <property type="entry name" value="Tetratricopeptide repeat domain"/>
    <property type="match status" value="2"/>
</dbReference>
<dbReference type="InterPro" id="IPR011990">
    <property type="entry name" value="TPR-like_helical_dom_sf"/>
</dbReference>
<dbReference type="InterPro" id="IPR019734">
    <property type="entry name" value="TPR_rpt"/>
</dbReference>
<protein>
    <recommendedName>
        <fullName evidence="3">Cell division cycle protein 27 homolog</fullName>
    </recommendedName>
</protein>
<evidence type="ECO:0000256" key="1">
    <source>
        <dbReference type="ARBA" id="ARBA00022803"/>
    </source>
</evidence>
<keyword evidence="1" id="KW-0802">TPR repeat</keyword>
<reference evidence="4" key="1">
    <citation type="journal article" date="2024" name="Gigascience">
        <title>Chromosome-level genome of the poultry shaft louse Menopon gallinae provides insight into the host-switching and adaptive evolution of parasitic lice.</title>
        <authorList>
            <person name="Xu Y."/>
            <person name="Ma L."/>
            <person name="Liu S."/>
            <person name="Liang Y."/>
            <person name="Liu Q."/>
            <person name="He Z."/>
            <person name="Tian L."/>
            <person name="Duan Y."/>
            <person name="Cai W."/>
            <person name="Li H."/>
            <person name="Song F."/>
        </authorList>
    </citation>
    <scope>NUCLEOTIDE SEQUENCE</scope>
    <source>
        <strain evidence="4">Cailab_2023a</strain>
    </source>
</reference>
<evidence type="ECO:0000256" key="3">
    <source>
        <dbReference type="ARBA" id="ARBA00039307"/>
    </source>
</evidence>
<name>A0AAW2H7I9_9NEOP</name>
<dbReference type="SMART" id="SM00028">
    <property type="entry name" value="TPR"/>
    <property type="match status" value="5"/>
</dbReference>
<gene>
    <name evidence="4" type="ORF">PYX00_011409</name>
</gene>
<dbReference type="AlphaFoldDB" id="A0AAW2H7I9"/>